<gene>
    <name evidence="2" type="ORF">FEM03_00050</name>
</gene>
<evidence type="ECO:0000313" key="3">
    <source>
        <dbReference type="Proteomes" id="UP000306196"/>
    </source>
</evidence>
<organism evidence="2 3">
    <name type="scientific">Phragmitibacter flavus</name>
    <dbReference type="NCBI Taxonomy" id="2576071"/>
    <lineage>
        <taxon>Bacteria</taxon>
        <taxon>Pseudomonadati</taxon>
        <taxon>Verrucomicrobiota</taxon>
        <taxon>Verrucomicrobiia</taxon>
        <taxon>Verrucomicrobiales</taxon>
        <taxon>Verrucomicrobiaceae</taxon>
        <taxon>Phragmitibacter</taxon>
    </lineage>
</organism>
<dbReference type="EMBL" id="VAUV01000001">
    <property type="protein sequence ID" value="TLD72507.1"/>
    <property type="molecule type" value="Genomic_DNA"/>
</dbReference>
<dbReference type="AlphaFoldDB" id="A0A5R8KJS9"/>
<reference evidence="2 3" key="1">
    <citation type="submission" date="2019-05" db="EMBL/GenBank/DDBJ databases">
        <title>Verrucobacter flavum gen. nov., sp. nov. a new member of the family Verrucomicrobiaceae.</title>
        <authorList>
            <person name="Szuroczki S."/>
            <person name="Abbaszade G."/>
            <person name="Szabo A."/>
            <person name="Felfoldi T."/>
            <person name="Schumann P."/>
            <person name="Boka K."/>
            <person name="Keki Z."/>
            <person name="Toumi M."/>
            <person name="Toth E."/>
        </authorList>
    </citation>
    <scope>NUCLEOTIDE SEQUENCE [LARGE SCALE GENOMIC DNA]</scope>
    <source>
        <strain evidence="2 3">MG-N-17</strain>
    </source>
</reference>
<comment type="caution">
    <text evidence="2">The sequence shown here is derived from an EMBL/GenBank/DDBJ whole genome shotgun (WGS) entry which is preliminary data.</text>
</comment>
<protein>
    <submittedName>
        <fullName evidence="2">Uncharacterized protein</fullName>
    </submittedName>
</protein>
<proteinExistence type="predicted"/>
<evidence type="ECO:0000313" key="2">
    <source>
        <dbReference type="EMBL" id="TLD72507.1"/>
    </source>
</evidence>
<feature type="signal peptide" evidence="1">
    <location>
        <begin position="1"/>
        <end position="31"/>
    </location>
</feature>
<keyword evidence="1" id="KW-0732">Signal</keyword>
<name>A0A5R8KJS9_9BACT</name>
<keyword evidence="3" id="KW-1185">Reference proteome</keyword>
<dbReference type="Proteomes" id="UP000306196">
    <property type="component" value="Unassembled WGS sequence"/>
</dbReference>
<accession>A0A5R8KJS9</accession>
<feature type="chain" id="PRO_5024277965" evidence="1">
    <location>
        <begin position="32"/>
        <end position="456"/>
    </location>
</feature>
<sequence>MTRSFQTPVMSMLPVAAFTGFLLMLHSQAMAEPPPHPLKAQQISVPPEGFETALPDAVTRLHLADNGWRLVMQFATLDKVGVFNLATATFDGFIDLPEPRSLIATGGSVIVIFRPDSRVLEVYETSSLRKIKSARLNIRGSLQTMAMGLKNAREITGLCMAGSGIAGTTNVQLSPVVIQLPTLELSYPELIDENQQTHDFIHTSAFEPLGLNMDESGKVAAIQTDRHNTSHLTLLRHLPGGKILITKEPYQADFPEPILGGQIIVTKGHLLLQQPDGEWLWKRPSESSPGNYSRIFGYSAVLERSDRGVNHAGFRVLALPHLTTLKSIKQSLESMRAFATVTSDVTLTAASAYSDRFACIAPGKRSMRIWELGLRESASDGHAIPGILFKRTLALPAGMSAKLESAPKGMKLDSSSMTLEWEPPPDLAKGKVIKVIILLTKSDGGKEYHIEEIVVP</sequence>
<evidence type="ECO:0000256" key="1">
    <source>
        <dbReference type="SAM" id="SignalP"/>
    </source>
</evidence>